<dbReference type="EMBL" id="JBHUGA010000003">
    <property type="protein sequence ID" value="MFD1845183.1"/>
    <property type="molecule type" value="Genomic_DNA"/>
</dbReference>
<feature type="region of interest" description="Disordered" evidence="8">
    <location>
        <begin position="165"/>
        <end position="259"/>
    </location>
</feature>
<dbReference type="RefSeq" id="WP_343877206.1">
    <property type="nucleotide sequence ID" value="NZ_BAAAIJ010000003.1"/>
</dbReference>
<dbReference type="Gene3D" id="3.30.559.10">
    <property type="entry name" value="Chloramphenicol acetyltransferase-like domain"/>
    <property type="match status" value="1"/>
</dbReference>
<evidence type="ECO:0000256" key="3">
    <source>
        <dbReference type="ARBA" id="ARBA00007317"/>
    </source>
</evidence>
<sequence length="558" mass="59030">MTEFRMPSLGADMEHGKVVEWLVKPGDYVHKGDIVAAVDTDKTVMDIESFEEGVVAEFLVDIGDTVNVGTPIARITPTPADRGRAPLEQTPTVGSADAPGLAPTVGQAAVPSRPPVKHGKSPSPPVRHLAHSLGVDLGSVHGSGLKGEVTRADVVHAAGEAAVREAPAVNQAQSAPPSRRRVRSSPRARRLATQMGVDLHEVAGTGPDGAITESDVRHSTGAATRKRVEATASSEPRRGEKPAADAAPRSRKGAGGDKATTLRRAIGTLMSRSKKEIPHYYLANTLDLATAMAWMQSQNQQRPVSSRLVPSAMLLKATALAAMETPEINGFFTRGTFHPSTSVQLGVAVALRHGGLVAPALHDAQTLTLVELMDQLRDLVSRARAGRLQRAEMAAPTITVTNLGDLGVDSVYGVIYPPQVAMVGFGKVLEQPWAHNGMLGIRHAVTATLSADHRVSDGLRGGRFLSRIDELLQRPGGAMKEQDARHAVQAAIGQVAPDVEPDDLDGSARLRQDLELDSLDFLHLVETIAKATGVDIPERDYPAVATVDGLIGYLAGHG</sequence>
<dbReference type="SUPFAM" id="SSF51230">
    <property type="entry name" value="Single hybrid motif"/>
    <property type="match status" value="1"/>
</dbReference>
<dbReference type="Proteomes" id="UP001597307">
    <property type="component" value="Unassembled WGS sequence"/>
</dbReference>
<keyword evidence="5 7" id="KW-0450">Lipoyl</keyword>
<keyword evidence="4 7" id="KW-0808">Transferase</keyword>
<accession>A0ABW4Q3M7</accession>
<evidence type="ECO:0000256" key="5">
    <source>
        <dbReference type="ARBA" id="ARBA00022823"/>
    </source>
</evidence>
<feature type="region of interest" description="Disordered" evidence="8">
    <location>
        <begin position="73"/>
        <end position="130"/>
    </location>
</feature>
<dbReference type="CDD" id="cd06849">
    <property type="entry name" value="lipoyl_domain"/>
    <property type="match status" value="1"/>
</dbReference>
<comment type="caution">
    <text evidence="12">The sequence shown here is derived from an EMBL/GenBank/DDBJ whole genome shotgun (WGS) entry which is preliminary data.</text>
</comment>
<dbReference type="InterPro" id="IPR009081">
    <property type="entry name" value="PP-bd_ACP"/>
</dbReference>
<reference evidence="13" key="1">
    <citation type="journal article" date="2019" name="Int. J. Syst. Evol. Microbiol.">
        <title>The Global Catalogue of Microorganisms (GCM) 10K type strain sequencing project: providing services to taxonomists for standard genome sequencing and annotation.</title>
        <authorList>
            <consortium name="The Broad Institute Genomics Platform"/>
            <consortium name="The Broad Institute Genome Sequencing Center for Infectious Disease"/>
            <person name="Wu L."/>
            <person name="Ma J."/>
        </authorList>
    </citation>
    <scope>NUCLEOTIDE SEQUENCE [LARGE SCALE GENOMIC DNA]</scope>
    <source>
        <strain evidence="13">JCM 11496</strain>
    </source>
</reference>
<comment type="cofactor">
    <cofactor evidence="2">
        <name>pantetheine 4'-phosphate</name>
        <dbReference type="ChEBI" id="CHEBI:47942"/>
    </cofactor>
</comment>
<evidence type="ECO:0000259" key="9">
    <source>
        <dbReference type="PROSITE" id="PS50075"/>
    </source>
</evidence>
<gene>
    <name evidence="12" type="ORF">ACFSFX_01055</name>
</gene>
<dbReference type="SUPFAM" id="SSF52777">
    <property type="entry name" value="CoA-dependent acyltransferases"/>
    <property type="match status" value="1"/>
</dbReference>
<dbReference type="Pfam" id="PF00364">
    <property type="entry name" value="Biotin_lipoyl"/>
    <property type="match status" value="1"/>
</dbReference>
<evidence type="ECO:0000256" key="8">
    <source>
        <dbReference type="SAM" id="MobiDB-lite"/>
    </source>
</evidence>
<dbReference type="Gene3D" id="2.40.50.100">
    <property type="match status" value="1"/>
</dbReference>
<feature type="compositionally biased region" description="Basic residues" evidence="8">
    <location>
        <begin position="178"/>
        <end position="190"/>
    </location>
</feature>
<dbReference type="Pfam" id="PF00198">
    <property type="entry name" value="2-oxoacid_dh"/>
    <property type="match status" value="1"/>
</dbReference>
<dbReference type="Pfam" id="PF00550">
    <property type="entry name" value="PP-binding"/>
    <property type="match status" value="1"/>
</dbReference>
<protein>
    <recommendedName>
        <fullName evidence="7">Dihydrolipoamide acetyltransferase component of pyruvate dehydrogenase complex</fullName>
        <ecNumber evidence="7">2.3.1.-</ecNumber>
    </recommendedName>
</protein>
<dbReference type="InterPro" id="IPR011053">
    <property type="entry name" value="Single_hybrid_motif"/>
</dbReference>
<evidence type="ECO:0000256" key="7">
    <source>
        <dbReference type="RuleBase" id="RU003423"/>
    </source>
</evidence>
<dbReference type="InterPro" id="IPR023213">
    <property type="entry name" value="CAT-like_dom_sf"/>
</dbReference>
<dbReference type="InterPro" id="IPR001078">
    <property type="entry name" value="2-oxoacid_DH_actylTfrase"/>
</dbReference>
<evidence type="ECO:0000256" key="2">
    <source>
        <dbReference type="ARBA" id="ARBA00001957"/>
    </source>
</evidence>
<dbReference type="EC" id="2.3.1.-" evidence="7"/>
<dbReference type="PROSITE" id="PS50075">
    <property type="entry name" value="CARRIER"/>
    <property type="match status" value="1"/>
</dbReference>
<evidence type="ECO:0000259" key="10">
    <source>
        <dbReference type="PROSITE" id="PS50968"/>
    </source>
</evidence>
<name>A0ABW4Q3M7_9MICC</name>
<dbReference type="Gene3D" id="1.10.1200.10">
    <property type="entry name" value="ACP-like"/>
    <property type="match status" value="1"/>
</dbReference>
<keyword evidence="6 7" id="KW-0012">Acyltransferase</keyword>
<dbReference type="PANTHER" id="PTHR43178">
    <property type="entry name" value="DIHYDROLIPOAMIDE ACETYLTRANSFERASE COMPONENT OF PYRUVATE DEHYDROGENASE COMPLEX"/>
    <property type="match status" value="1"/>
</dbReference>
<comment type="similarity">
    <text evidence="3 7">Belongs to the 2-oxoacid dehydrogenase family.</text>
</comment>
<dbReference type="InterPro" id="IPR050743">
    <property type="entry name" value="2-oxoacid_DH_E2_comp"/>
</dbReference>
<feature type="domain" description="Peripheral subunit-binding (PSBD)" evidence="11">
    <location>
        <begin position="183"/>
        <end position="220"/>
    </location>
</feature>
<dbReference type="SUPFAM" id="SSF47336">
    <property type="entry name" value="ACP-like"/>
    <property type="match status" value="1"/>
</dbReference>
<dbReference type="PANTHER" id="PTHR43178:SF5">
    <property type="entry name" value="LIPOAMIDE ACYLTRANSFERASE COMPONENT OF BRANCHED-CHAIN ALPHA-KETO ACID DEHYDROGENASE COMPLEX, MITOCHONDRIAL"/>
    <property type="match status" value="1"/>
</dbReference>
<evidence type="ECO:0000313" key="13">
    <source>
        <dbReference type="Proteomes" id="UP001597307"/>
    </source>
</evidence>
<evidence type="ECO:0000259" key="11">
    <source>
        <dbReference type="PROSITE" id="PS51826"/>
    </source>
</evidence>
<dbReference type="PROSITE" id="PS51826">
    <property type="entry name" value="PSBD"/>
    <property type="match status" value="2"/>
</dbReference>
<dbReference type="InterPro" id="IPR036736">
    <property type="entry name" value="ACP-like_sf"/>
</dbReference>
<dbReference type="InterPro" id="IPR036625">
    <property type="entry name" value="E3-bd_dom_sf"/>
</dbReference>
<evidence type="ECO:0000256" key="4">
    <source>
        <dbReference type="ARBA" id="ARBA00022679"/>
    </source>
</evidence>
<keyword evidence="13" id="KW-1185">Reference proteome</keyword>
<proteinExistence type="inferred from homology"/>
<evidence type="ECO:0000256" key="6">
    <source>
        <dbReference type="ARBA" id="ARBA00023315"/>
    </source>
</evidence>
<feature type="domain" description="Lipoyl-binding" evidence="10">
    <location>
        <begin position="1"/>
        <end position="76"/>
    </location>
</feature>
<feature type="domain" description="Peripheral subunit-binding (PSBD)" evidence="11">
    <location>
        <begin position="121"/>
        <end position="158"/>
    </location>
</feature>
<dbReference type="PROSITE" id="PS50968">
    <property type="entry name" value="BIOTINYL_LIPOYL"/>
    <property type="match status" value="1"/>
</dbReference>
<feature type="domain" description="Carrier" evidence="9">
    <location>
        <begin position="479"/>
        <end position="558"/>
    </location>
</feature>
<evidence type="ECO:0000256" key="1">
    <source>
        <dbReference type="ARBA" id="ARBA00001938"/>
    </source>
</evidence>
<dbReference type="InterPro" id="IPR004167">
    <property type="entry name" value="PSBD"/>
</dbReference>
<dbReference type="SUPFAM" id="SSF47005">
    <property type="entry name" value="Peripheral subunit-binding domain of 2-oxo acid dehydrogenase complex"/>
    <property type="match status" value="2"/>
</dbReference>
<dbReference type="Gene3D" id="4.10.320.10">
    <property type="entry name" value="E3-binding domain"/>
    <property type="match status" value="2"/>
</dbReference>
<dbReference type="Pfam" id="PF02817">
    <property type="entry name" value="E3_binding"/>
    <property type="match status" value="2"/>
</dbReference>
<dbReference type="InterPro" id="IPR000089">
    <property type="entry name" value="Biotin_lipoyl"/>
</dbReference>
<evidence type="ECO:0000313" key="12">
    <source>
        <dbReference type="EMBL" id="MFD1845183.1"/>
    </source>
</evidence>
<organism evidence="12 13">
    <name type="scientific">Arthrobacter flavus</name>
    <dbReference type="NCBI Taxonomy" id="95172"/>
    <lineage>
        <taxon>Bacteria</taxon>
        <taxon>Bacillati</taxon>
        <taxon>Actinomycetota</taxon>
        <taxon>Actinomycetes</taxon>
        <taxon>Micrococcales</taxon>
        <taxon>Micrococcaceae</taxon>
        <taxon>Arthrobacter</taxon>
    </lineage>
</organism>
<feature type="compositionally biased region" description="Low complexity" evidence="8">
    <location>
        <begin position="165"/>
        <end position="177"/>
    </location>
</feature>
<comment type="cofactor">
    <cofactor evidence="1 7">
        <name>(R)-lipoate</name>
        <dbReference type="ChEBI" id="CHEBI:83088"/>
    </cofactor>
</comment>